<sequence>MHCQCHGCIKKINDGLKDLSLSEGVESTDLLLETGEVKVTGRMDPEKLCSMLRSVTMKCVQIVTQSTLSEGPRALAQQNKNLYGQWLAKRREHQLPGDPERAAVAGGVMERDCAIGAMLVPVVSVFELVGRVGCVGDYRDAGHVRALSCMFGSP</sequence>
<gene>
    <name evidence="2" type="ORF">HU200_002588</name>
</gene>
<dbReference type="InterPro" id="IPR006121">
    <property type="entry name" value="HMA_dom"/>
</dbReference>
<keyword evidence="3" id="KW-1185">Reference proteome</keyword>
<dbReference type="InterPro" id="IPR036163">
    <property type="entry name" value="HMA_dom_sf"/>
</dbReference>
<dbReference type="PANTHER" id="PTHR46413">
    <property type="entry name" value="HEAVY METAL-ASSOCIATED ISOPRENYLATED PLANT PROTEIN 6"/>
    <property type="match status" value="1"/>
</dbReference>
<accession>A0A835FWP2</accession>
<protein>
    <recommendedName>
        <fullName evidence="1">HMA domain-containing protein</fullName>
    </recommendedName>
</protein>
<feature type="domain" description="HMA" evidence="1">
    <location>
        <begin position="1"/>
        <end position="60"/>
    </location>
</feature>
<dbReference type="InterPro" id="IPR044594">
    <property type="entry name" value="HIPP01/3/5/6"/>
</dbReference>
<dbReference type="Gene3D" id="3.30.70.100">
    <property type="match status" value="1"/>
</dbReference>
<evidence type="ECO:0000313" key="3">
    <source>
        <dbReference type="Proteomes" id="UP000636709"/>
    </source>
</evidence>
<evidence type="ECO:0000259" key="1">
    <source>
        <dbReference type="PROSITE" id="PS50846"/>
    </source>
</evidence>
<evidence type="ECO:0000313" key="2">
    <source>
        <dbReference type="EMBL" id="KAF8779531.1"/>
    </source>
</evidence>
<reference evidence="2" key="1">
    <citation type="submission" date="2020-07" db="EMBL/GenBank/DDBJ databases">
        <title>Genome sequence and genetic diversity analysis of an under-domesticated orphan crop, white fonio (Digitaria exilis).</title>
        <authorList>
            <person name="Bennetzen J.L."/>
            <person name="Chen S."/>
            <person name="Ma X."/>
            <person name="Wang X."/>
            <person name="Yssel A.E.J."/>
            <person name="Chaluvadi S.R."/>
            <person name="Johnson M."/>
            <person name="Gangashetty P."/>
            <person name="Hamidou F."/>
            <person name="Sanogo M.D."/>
            <person name="Zwaenepoel A."/>
            <person name="Wallace J."/>
            <person name="Van De Peer Y."/>
            <person name="Van Deynze A."/>
        </authorList>
    </citation>
    <scope>NUCLEOTIDE SEQUENCE</scope>
    <source>
        <tissue evidence="2">Leaves</tissue>
    </source>
</reference>
<dbReference type="SUPFAM" id="SSF55008">
    <property type="entry name" value="HMA, heavy metal-associated domain"/>
    <property type="match status" value="1"/>
</dbReference>
<dbReference type="AlphaFoldDB" id="A0A835FWP2"/>
<dbReference type="PANTHER" id="PTHR46413:SF19">
    <property type="entry name" value="HMA DOMAIN-CONTAINING PROTEIN"/>
    <property type="match status" value="1"/>
</dbReference>
<comment type="caution">
    <text evidence="2">The sequence shown here is derived from an EMBL/GenBank/DDBJ whole genome shotgun (WGS) entry which is preliminary data.</text>
</comment>
<proteinExistence type="predicted"/>
<dbReference type="GO" id="GO:0046872">
    <property type="term" value="F:metal ion binding"/>
    <property type="evidence" value="ECO:0007669"/>
    <property type="project" value="InterPro"/>
</dbReference>
<dbReference type="EMBL" id="JACEFO010000180">
    <property type="protein sequence ID" value="KAF8779531.1"/>
    <property type="molecule type" value="Genomic_DNA"/>
</dbReference>
<dbReference type="Proteomes" id="UP000636709">
    <property type="component" value="Unassembled WGS sequence"/>
</dbReference>
<name>A0A835FWP2_9POAL</name>
<dbReference type="PROSITE" id="PS50846">
    <property type="entry name" value="HMA_2"/>
    <property type="match status" value="1"/>
</dbReference>
<dbReference type="OrthoDB" id="628953at2759"/>
<organism evidence="2 3">
    <name type="scientific">Digitaria exilis</name>
    <dbReference type="NCBI Taxonomy" id="1010633"/>
    <lineage>
        <taxon>Eukaryota</taxon>
        <taxon>Viridiplantae</taxon>
        <taxon>Streptophyta</taxon>
        <taxon>Embryophyta</taxon>
        <taxon>Tracheophyta</taxon>
        <taxon>Spermatophyta</taxon>
        <taxon>Magnoliopsida</taxon>
        <taxon>Liliopsida</taxon>
        <taxon>Poales</taxon>
        <taxon>Poaceae</taxon>
        <taxon>PACMAD clade</taxon>
        <taxon>Panicoideae</taxon>
        <taxon>Panicodae</taxon>
        <taxon>Paniceae</taxon>
        <taxon>Anthephorinae</taxon>
        <taxon>Digitaria</taxon>
    </lineage>
</organism>